<comment type="caution">
    <text evidence="4">The sequence shown here is derived from an EMBL/GenBank/DDBJ whole genome shotgun (WGS) entry which is preliminary data.</text>
</comment>
<gene>
    <name evidence="4" type="ORF">BLX24_08890</name>
</gene>
<dbReference type="Gene3D" id="2.40.160.20">
    <property type="match status" value="1"/>
</dbReference>
<name>A0A1S2VMM9_9BACT</name>
<reference evidence="4 5" key="1">
    <citation type="submission" date="2016-10" db="EMBL/GenBank/DDBJ databases">
        <title>Arsenicibacter rosenii gen. nov., sp. nov., an efficient arsenic-methylating bacterium isolated from an arsenic-contaminated paddy soil.</title>
        <authorList>
            <person name="Huang K."/>
        </authorList>
    </citation>
    <scope>NUCLEOTIDE SEQUENCE [LARGE SCALE GENOMIC DNA]</scope>
    <source>
        <strain evidence="4 5">SM-1</strain>
    </source>
</reference>
<accession>A0A1S2VMM9</accession>
<evidence type="ECO:0000259" key="3">
    <source>
        <dbReference type="Pfam" id="PF13505"/>
    </source>
</evidence>
<protein>
    <recommendedName>
        <fullName evidence="3">Outer membrane protein beta-barrel domain-containing protein</fullName>
    </recommendedName>
</protein>
<feature type="chain" id="PRO_5010258882" description="Outer membrane protein beta-barrel domain-containing protein" evidence="2">
    <location>
        <begin position="19"/>
        <end position="191"/>
    </location>
</feature>
<evidence type="ECO:0000313" key="4">
    <source>
        <dbReference type="EMBL" id="OIN60019.1"/>
    </source>
</evidence>
<dbReference type="EMBL" id="MORL01000003">
    <property type="protein sequence ID" value="OIN60019.1"/>
    <property type="molecule type" value="Genomic_DNA"/>
</dbReference>
<dbReference type="SUPFAM" id="SSF56925">
    <property type="entry name" value="OMPA-like"/>
    <property type="match status" value="1"/>
</dbReference>
<proteinExistence type="predicted"/>
<sequence>MKKLLALLCTCAALSASAQDYKPFKVNLSVGFAAPTGQGAKGGVLMSIEPRYGLTDNFDVGLRVEGALIAKSFYANGQPVSSETKFSGSYVLTGTYFHQVNNFRPYAGIGLGIYSYAANKFGFTNSSDLEVSAGNKPGLMVRIGFKTGHFNMGAEYNIVGKTKETVTGKAIESTNSYVGIKVGVDIGGGKR</sequence>
<keyword evidence="1 2" id="KW-0732">Signal</keyword>
<dbReference type="Pfam" id="PF13505">
    <property type="entry name" value="OMP_b-brl"/>
    <property type="match status" value="1"/>
</dbReference>
<keyword evidence="5" id="KW-1185">Reference proteome</keyword>
<dbReference type="AlphaFoldDB" id="A0A1S2VMM9"/>
<dbReference type="RefSeq" id="WP_071502818.1">
    <property type="nucleotide sequence ID" value="NZ_MORL01000003.1"/>
</dbReference>
<dbReference type="InterPro" id="IPR011250">
    <property type="entry name" value="OMP/PagP_B-barrel"/>
</dbReference>
<dbReference type="OrthoDB" id="1161695at2"/>
<dbReference type="InterPro" id="IPR027385">
    <property type="entry name" value="Beta-barrel_OMP"/>
</dbReference>
<evidence type="ECO:0000256" key="2">
    <source>
        <dbReference type="SAM" id="SignalP"/>
    </source>
</evidence>
<feature type="signal peptide" evidence="2">
    <location>
        <begin position="1"/>
        <end position="18"/>
    </location>
</feature>
<evidence type="ECO:0000313" key="5">
    <source>
        <dbReference type="Proteomes" id="UP000181790"/>
    </source>
</evidence>
<organism evidence="4 5">
    <name type="scientific">Arsenicibacter rosenii</name>
    <dbReference type="NCBI Taxonomy" id="1750698"/>
    <lineage>
        <taxon>Bacteria</taxon>
        <taxon>Pseudomonadati</taxon>
        <taxon>Bacteroidota</taxon>
        <taxon>Cytophagia</taxon>
        <taxon>Cytophagales</taxon>
        <taxon>Spirosomataceae</taxon>
        <taxon>Arsenicibacter</taxon>
    </lineage>
</organism>
<evidence type="ECO:0000256" key="1">
    <source>
        <dbReference type="ARBA" id="ARBA00022729"/>
    </source>
</evidence>
<dbReference type="Proteomes" id="UP000181790">
    <property type="component" value="Unassembled WGS sequence"/>
</dbReference>
<feature type="domain" description="Outer membrane protein beta-barrel" evidence="3">
    <location>
        <begin position="5"/>
        <end position="179"/>
    </location>
</feature>